<keyword evidence="2" id="KW-1185">Reference proteome</keyword>
<dbReference type="KEGG" id="mspg:F6B93_04275"/>
<gene>
    <name evidence="1" type="ORF">F6B93_04275</name>
</gene>
<dbReference type="SUPFAM" id="SSF51621">
    <property type="entry name" value="Phosphoenolpyruvate/pyruvate domain"/>
    <property type="match status" value="1"/>
</dbReference>
<dbReference type="EMBL" id="CP046600">
    <property type="protein sequence ID" value="QUR66407.1"/>
    <property type="molecule type" value="Genomic_DNA"/>
</dbReference>
<dbReference type="Gene3D" id="3.20.20.60">
    <property type="entry name" value="Phosphoenolpyruvate-binding domains"/>
    <property type="match status" value="1"/>
</dbReference>
<dbReference type="RefSeq" id="WP_211697893.1">
    <property type="nucleotide sequence ID" value="NZ_CP046600.1"/>
</dbReference>
<dbReference type="InterPro" id="IPR015813">
    <property type="entry name" value="Pyrv/PenolPyrv_kinase-like_dom"/>
</dbReference>
<protein>
    <recommendedName>
        <fullName evidence="3">HpcH/HpaI aldolase/citrate lyase domain-containing protein</fullName>
    </recommendedName>
</protein>
<reference evidence="1" key="1">
    <citation type="submission" date="2019-12" db="EMBL/GenBank/DDBJ databases">
        <title>Mycobacterium spongiae sp. nov.</title>
        <authorList>
            <person name="Stinear T."/>
        </authorList>
    </citation>
    <scope>NUCLEOTIDE SEQUENCE</scope>
    <source>
        <strain evidence="1">FSD4b-SM</strain>
    </source>
</reference>
<evidence type="ECO:0000313" key="1">
    <source>
        <dbReference type="EMBL" id="QUR66407.1"/>
    </source>
</evidence>
<dbReference type="Proteomes" id="UP000682202">
    <property type="component" value="Chromosome"/>
</dbReference>
<organism evidence="1 2">
    <name type="scientific">Mycobacterium spongiae</name>
    <dbReference type="NCBI Taxonomy" id="886343"/>
    <lineage>
        <taxon>Bacteria</taxon>
        <taxon>Bacillati</taxon>
        <taxon>Actinomycetota</taxon>
        <taxon>Actinomycetes</taxon>
        <taxon>Mycobacteriales</taxon>
        <taxon>Mycobacteriaceae</taxon>
        <taxon>Mycobacterium</taxon>
    </lineage>
</organism>
<dbReference type="AlphaFoldDB" id="A0A975JVE0"/>
<name>A0A975JVE0_9MYCO</name>
<dbReference type="GO" id="GO:0003824">
    <property type="term" value="F:catalytic activity"/>
    <property type="evidence" value="ECO:0007669"/>
    <property type="project" value="InterPro"/>
</dbReference>
<proteinExistence type="predicted"/>
<dbReference type="InterPro" id="IPR040442">
    <property type="entry name" value="Pyrv_kinase-like_dom_sf"/>
</dbReference>
<accession>A0A975JVE0</accession>
<evidence type="ECO:0008006" key="3">
    <source>
        <dbReference type="Google" id="ProtNLM"/>
    </source>
</evidence>
<evidence type="ECO:0000313" key="2">
    <source>
        <dbReference type="Proteomes" id="UP000682202"/>
    </source>
</evidence>
<sequence>MTTTTIVRLRQILCADTTVFSSAVLESTDPALPAVAADIGVDFLWFNMENTSFGLRDIRESIRMRNHGSVVSVVRIPHVGATQLPGKIIDFGAVSVAAPGVCSVREAHASVTPVST</sequence>